<organism evidence="2 3">
    <name type="scientific">Polyplax serrata</name>
    <name type="common">Common mouse louse</name>
    <dbReference type="NCBI Taxonomy" id="468196"/>
    <lineage>
        <taxon>Eukaryota</taxon>
        <taxon>Metazoa</taxon>
        <taxon>Ecdysozoa</taxon>
        <taxon>Arthropoda</taxon>
        <taxon>Hexapoda</taxon>
        <taxon>Insecta</taxon>
        <taxon>Pterygota</taxon>
        <taxon>Neoptera</taxon>
        <taxon>Paraneoptera</taxon>
        <taxon>Psocodea</taxon>
        <taxon>Troctomorpha</taxon>
        <taxon>Phthiraptera</taxon>
        <taxon>Anoplura</taxon>
        <taxon>Polyplacidae</taxon>
        <taxon>Polyplax</taxon>
    </lineage>
</organism>
<proteinExistence type="predicted"/>
<evidence type="ECO:0000313" key="2">
    <source>
        <dbReference type="EMBL" id="KAK6638897.1"/>
    </source>
</evidence>
<sequence>MVGVTAPALKKSTSTTGGGPLGIGDLQNGKDRFSLGGAECGQSTRENGTDWMRTQEKQEKRQKNLSHEEWEGRKDNGNLLEELG</sequence>
<evidence type="ECO:0000256" key="1">
    <source>
        <dbReference type="SAM" id="MobiDB-lite"/>
    </source>
</evidence>
<dbReference type="Proteomes" id="UP001372834">
    <property type="component" value="Unassembled WGS sequence"/>
</dbReference>
<protein>
    <submittedName>
        <fullName evidence="2">Uncharacterized protein</fullName>
    </submittedName>
</protein>
<name>A0AAN8S7P6_POLSC</name>
<dbReference type="EMBL" id="JAWJWE010000003">
    <property type="protein sequence ID" value="KAK6638897.1"/>
    <property type="molecule type" value="Genomic_DNA"/>
</dbReference>
<feature type="compositionally biased region" description="Basic and acidic residues" evidence="1">
    <location>
        <begin position="53"/>
        <end position="76"/>
    </location>
</feature>
<reference evidence="2 3" key="1">
    <citation type="submission" date="2023-10" db="EMBL/GenBank/DDBJ databases">
        <title>Genomes of two closely related lineages of the louse Polyplax serrata with different host specificities.</title>
        <authorList>
            <person name="Martinu J."/>
            <person name="Tarabai H."/>
            <person name="Stefka J."/>
            <person name="Hypsa V."/>
        </authorList>
    </citation>
    <scope>NUCLEOTIDE SEQUENCE [LARGE SCALE GENOMIC DNA]</scope>
    <source>
        <strain evidence="2">HR10_N</strain>
    </source>
</reference>
<gene>
    <name evidence="2" type="ORF">RUM43_007167</name>
</gene>
<evidence type="ECO:0000313" key="3">
    <source>
        <dbReference type="Proteomes" id="UP001372834"/>
    </source>
</evidence>
<dbReference type="AlphaFoldDB" id="A0AAN8S7P6"/>
<accession>A0AAN8S7P6</accession>
<feature type="region of interest" description="Disordered" evidence="1">
    <location>
        <begin position="1"/>
        <end position="84"/>
    </location>
</feature>
<comment type="caution">
    <text evidence="2">The sequence shown here is derived from an EMBL/GenBank/DDBJ whole genome shotgun (WGS) entry which is preliminary data.</text>
</comment>